<keyword evidence="2 6" id="KW-0378">Hydrolase</keyword>
<dbReference type="SUPFAM" id="SSF56784">
    <property type="entry name" value="HAD-like"/>
    <property type="match status" value="1"/>
</dbReference>
<protein>
    <recommendedName>
        <fullName evidence="6">RNA polymerase II C-terminal domain phosphatase-like</fullName>
        <ecNumber evidence="6">3.1.3.16</ecNumber>
    </recommendedName>
</protein>
<gene>
    <name evidence="10" type="ORF">J5N97_021502</name>
</gene>
<dbReference type="InterPro" id="IPR011947">
    <property type="entry name" value="FCP1_euk"/>
</dbReference>
<organism evidence="10 11">
    <name type="scientific">Dioscorea zingiberensis</name>
    <dbReference type="NCBI Taxonomy" id="325984"/>
    <lineage>
        <taxon>Eukaryota</taxon>
        <taxon>Viridiplantae</taxon>
        <taxon>Streptophyta</taxon>
        <taxon>Embryophyta</taxon>
        <taxon>Tracheophyta</taxon>
        <taxon>Spermatophyta</taxon>
        <taxon>Magnoliopsida</taxon>
        <taxon>Liliopsida</taxon>
        <taxon>Dioscoreales</taxon>
        <taxon>Dioscoreaceae</taxon>
        <taxon>Dioscorea</taxon>
    </lineage>
</organism>
<dbReference type="EC" id="3.1.3.16" evidence="6"/>
<feature type="compositionally biased region" description="Polar residues" evidence="7">
    <location>
        <begin position="1"/>
        <end position="15"/>
    </location>
</feature>
<comment type="function">
    <text evidence="6">This promotes the activity of RNA polymerase II.</text>
</comment>
<dbReference type="InterPro" id="IPR023214">
    <property type="entry name" value="HAD_sf"/>
</dbReference>
<feature type="domain" description="FCP1 homology" evidence="9">
    <location>
        <begin position="62"/>
        <end position="243"/>
    </location>
</feature>
<dbReference type="SUPFAM" id="SSF52113">
    <property type="entry name" value="BRCT domain"/>
    <property type="match status" value="1"/>
</dbReference>
<comment type="catalytic activity">
    <reaction evidence="4 6">
        <text>O-phospho-L-seryl-[protein] + H2O = L-seryl-[protein] + phosphate</text>
        <dbReference type="Rhea" id="RHEA:20629"/>
        <dbReference type="Rhea" id="RHEA-COMP:9863"/>
        <dbReference type="Rhea" id="RHEA-COMP:11604"/>
        <dbReference type="ChEBI" id="CHEBI:15377"/>
        <dbReference type="ChEBI" id="CHEBI:29999"/>
        <dbReference type="ChEBI" id="CHEBI:43474"/>
        <dbReference type="ChEBI" id="CHEBI:83421"/>
        <dbReference type="EC" id="3.1.3.16"/>
    </reaction>
</comment>
<reference evidence="10" key="2">
    <citation type="journal article" date="2022" name="Hortic Res">
        <title>The genome of Dioscorea zingiberensis sheds light on the biosynthesis, origin and evolution of the medicinally important diosgenin saponins.</title>
        <authorList>
            <person name="Li Y."/>
            <person name="Tan C."/>
            <person name="Li Z."/>
            <person name="Guo J."/>
            <person name="Li S."/>
            <person name="Chen X."/>
            <person name="Wang C."/>
            <person name="Dai X."/>
            <person name="Yang H."/>
            <person name="Song W."/>
            <person name="Hou L."/>
            <person name="Xu J."/>
            <person name="Tong Z."/>
            <person name="Xu A."/>
            <person name="Yuan X."/>
            <person name="Wang W."/>
            <person name="Yang Q."/>
            <person name="Chen L."/>
            <person name="Sun Z."/>
            <person name="Wang K."/>
            <person name="Pan B."/>
            <person name="Chen J."/>
            <person name="Bao Y."/>
            <person name="Liu F."/>
            <person name="Qi X."/>
            <person name="Gang D.R."/>
            <person name="Wen J."/>
            <person name="Li J."/>
        </authorList>
    </citation>
    <scope>NUCLEOTIDE SEQUENCE</scope>
    <source>
        <strain evidence="10">Dzin_1.0</strain>
    </source>
</reference>
<dbReference type="Proteomes" id="UP001085076">
    <property type="component" value="Miscellaneous, Linkage group lg05"/>
</dbReference>
<evidence type="ECO:0000256" key="5">
    <source>
        <dbReference type="ARBA" id="ARBA00048336"/>
    </source>
</evidence>
<dbReference type="PANTHER" id="PTHR23081">
    <property type="entry name" value="RNA POLYMERASE II CTD PHOSPHATASE"/>
    <property type="match status" value="1"/>
</dbReference>
<reference evidence="10" key="1">
    <citation type="submission" date="2021-03" db="EMBL/GenBank/DDBJ databases">
        <authorList>
            <person name="Li Z."/>
            <person name="Yang C."/>
        </authorList>
    </citation>
    <scope>NUCLEOTIDE SEQUENCE</scope>
    <source>
        <strain evidence="10">Dzin_1.0</strain>
        <tissue evidence="10">Leaf</tissue>
    </source>
</reference>
<keyword evidence="3 6" id="KW-0539">Nucleus</keyword>
<evidence type="ECO:0000259" key="9">
    <source>
        <dbReference type="PROSITE" id="PS50969"/>
    </source>
</evidence>
<feature type="compositionally biased region" description="Acidic residues" evidence="7">
    <location>
        <begin position="38"/>
        <end position="57"/>
    </location>
</feature>
<dbReference type="CDD" id="cd17729">
    <property type="entry name" value="BRCT_CTDP1"/>
    <property type="match status" value="1"/>
</dbReference>
<dbReference type="GO" id="GO:0005634">
    <property type="term" value="C:nucleus"/>
    <property type="evidence" value="ECO:0007669"/>
    <property type="project" value="UniProtKB-SubCell"/>
</dbReference>
<dbReference type="SMART" id="SM00577">
    <property type="entry name" value="CPDc"/>
    <property type="match status" value="1"/>
</dbReference>
<evidence type="ECO:0000256" key="3">
    <source>
        <dbReference type="ARBA" id="ARBA00023242"/>
    </source>
</evidence>
<feature type="domain" description="BRCT" evidence="8">
    <location>
        <begin position="285"/>
        <end position="360"/>
    </location>
</feature>
<sequence>MDVRYSSASKSNDQESASTSSSSCQLGEGDISSANDNQQEENTVEIDEEMKEEEEEEQNKSFLGRKLSLVLDLDHTLLHSIKAAELDRIQDEKLFKMIEQELGQPQRHLFCLPGLSMWTKLRPGIWNFLDKASKLYELHVYTLGMKSYAAEIVKILDPTGTLFQGRVISRGDKSDLPNGGGESSLIKDFNKVQRLESDVLIMDDTINVWPHNQRNLIAVKSYNYFPESRQPYEPCEPSFLESDSDERADIGTLSSLLTVIERIHREFFSFLSLEGIDVRNTLASQKRRILSGCKILFSGISSMNEDKPHLHPLWQTCQEFGAVCTTRIDQSVTHVVAECFGAEKVKWAHFNGKFIVNPEW</sequence>
<accession>A0A9D5CHR4</accession>
<dbReference type="Pfam" id="PF12738">
    <property type="entry name" value="PTCB-BRCT"/>
    <property type="match status" value="1"/>
</dbReference>
<dbReference type="NCBIfam" id="TIGR02250">
    <property type="entry name" value="FCP1_euk"/>
    <property type="match status" value="1"/>
</dbReference>
<dbReference type="CDD" id="cd07521">
    <property type="entry name" value="HAD_FCP1-like"/>
    <property type="match status" value="1"/>
</dbReference>
<comment type="subcellular location">
    <subcellularLocation>
        <location evidence="1 6">Nucleus</location>
    </subcellularLocation>
</comment>
<name>A0A9D5CHR4_9LILI</name>
<dbReference type="EMBL" id="JAGGNH010000005">
    <property type="protein sequence ID" value="KAJ0973543.1"/>
    <property type="molecule type" value="Genomic_DNA"/>
</dbReference>
<dbReference type="AlphaFoldDB" id="A0A9D5CHR4"/>
<evidence type="ECO:0000256" key="7">
    <source>
        <dbReference type="SAM" id="MobiDB-lite"/>
    </source>
</evidence>
<dbReference type="GO" id="GO:0008420">
    <property type="term" value="F:RNA polymerase II CTD heptapeptide repeat phosphatase activity"/>
    <property type="evidence" value="ECO:0007669"/>
    <property type="project" value="UniProtKB-UniRule"/>
</dbReference>
<feature type="region of interest" description="Disordered" evidence="7">
    <location>
        <begin position="1"/>
        <end position="58"/>
    </location>
</feature>
<dbReference type="PANTHER" id="PTHR23081:SF2">
    <property type="entry name" value="RNA POLYMERASE II C-TERMINAL DOMAIN PHOSPHATASE-LIKE 3"/>
    <property type="match status" value="1"/>
</dbReference>
<dbReference type="InterPro" id="IPR039189">
    <property type="entry name" value="Fcp1"/>
</dbReference>
<evidence type="ECO:0000313" key="11">
    <source>
        <dbReference type="Proteomes" id="UP001085076"/>
    </source>
</evidence>
<dbReference type="PROSITE" id="PS50172">
    <property type="entry name" value="BRCT"/>
    <property type="match status" value="1"/>
</dbReference>
<dbReference type="InterPro" id="IPR036412">
    <property type="entry name" value="HAD-like_sf"/>
</dbReference>
<comment type="catalytic activity">
    <reaction evidence="5 6">
        <text>O-phospho-L-threonyl-[protein] + H2O = L-threonyl-[protein] + phosphate</text>
        <dbReference type="Rhea" id="RHEA:47004"/>
        <dbReference type="Rhea" id="RHEA-COMP:11060"/>
        <dbReference type="Rhea" id="RHEA-COMP:11605"/>
        <dbReference type="ChEBI" id="CHEBI:15377"/>
        <dbReference type="ChEBI" id="CHEBI:30013"/>
        <dbReference type="ChEBI" id="CHEBI:43474"/>
        <dbReference type="ChEBI" id="CHEBI:61977"/>
        <dbReference type="EC" id="3.1.3.16"/>
    </reaction>
</comment>
<dbReference type="PROSITE" id="PS50969">
    <property type="entry name" value="FCP1"/>
    <property type="match status" value="1"/>
</dbReference>
<keyword evidence="11" id="KW-1185">Reference proteome</keyword>
<dbReference type="Gene3D" id="3.40.50.10190">
    <property type="entry name" value="BRCT domain"/>
    <property type="match status" value="1"/>
</dbReference>
<dbReference type="OrthoDB" id="10249888at2759"/>
<dbReference type="InterPro" id="IPR004274">
    <property type="entry name" value="FCP1_dom"/>
</dbReference>
<dbReference type="Gene3D" id="3.40.50.1000">
    <property type="entry name" value="HAD superfamily/HAD-like"/>
    <property type="match status" value="1"/>
</dbReference>
<evidence type="ECO:0000313" key="10">
    <source>
        <dbReference type="EMBL" id="KAJ0973543.1"/>
    </source>
</evidence>
<proteinExistence type="predicted"/>
<evidence type="ECO:0000256" key="1">
    <source>
        <dbReference type="ARBA" id="ARBA00004123"/>
    </source>
</evidence>
<dbReference type="InterPro" id="IPR001357">
    <property type="entry name" value="BRCT_dom"/>
</dbReference>
<dbReference type="Pfam" id="PF03031">
    <property type="entry name" value="NIF"/>
    <property type="match status" value="1"/>
</dbReference>
<dbReference type="InterPro" id="IPR036420">
    <property type="entry name" value="BRCT_dom_sf"/>
</dbReference>
<evidence type="ECO:0000259" key="8">
    <source>
        <dbReference type="PROSITE" id="PS50172"/>
    </source>
</evidence>
<evidence type="ECO:0000256" key="4">
    <source>
        <dbReference type="ARBA" id="ARBA00047761"/>
    </source>
</evidence>
<evidence type="ECO:0000256" key="6">
    <source>
        <dbReference type="RuleBase" id="RU366066"/>
    </source>
</evidence>
<evidence type="ECO:0000256" key="2">
    <source>
        <dbReference type="ARBA" id="ARBA00022801"/>
    </source>
</evidence>
<comment type="caution">
    <text evidence="10">The sequence shown here is derived from an EMBL/GenBank/DDBJ whole genome shotgun (WGS) entry which is preliminary data.</text>
</comment>